<evidence type="ECO:0000313" key="3">
    <source>
        <dbReference type="Proteomes" id="UP001163850"/>
    </source>
</evidence>
<name>A0AA38PZJ1_9AGAR</name>
<accession>A0AA38PZJ1</accession>
<evidence type="ECO:0000313" key="2">
    <source>
        <dbReference type="EMBL" id="KAJ3984634.1"/>
    </source>
</evidence>
<proteinExistence type="predicted"/>
<protein>
    <submittedName>
        <fullName evidence="2">Uncharacterized protein</fullName>
    </submittedName>
</protein>
<dbReference type="EMBL" id="MU801983">
    <property type="protein sequence ID" value="KAJ3984634.1"/>
    <property type="molecule type" value="Genomic_DNA"/>
</dbReference>
<gene>
    <name evidence="2" type="ORF">F5890DRAFT_1276634</name>
</gene>
<dbReference type="Proteomes" id="UP001163850">
    <property type="component" value="Unassembled WGS sequence"/>
</dbReference>
<evidence type="ECO:0000256" key="1">
    <source>
        <dbReference type="SAM" id="MobiDB-lite"/>
    </source>
</evidence>
<comment type="caution">
    <text evidence="2">The sequence shown here is derived from an EMBL/GenBank/DDBJ whole genome shotgun (WGS) entry which is preliminary data.</text>
</comment>
<sequence length="234" mass="25735">MISYSTGRIKLFWPSSSRRSSPSILCWSDNKKPWWLVSSHSIFLMRFSSTVLIIASFLATVSAAPHSQINRRGESGQVSPLSPTGPHTSNGDQKRTASPSHTSEDEQMALPKLANPVQVHIPSGTLLLKSSGIGAKATARSHEHPSYVDYPLSEYKGKPDNFVLRVLLEARSPSDAGFEKIVGQLKAAGRWVDSGTAFLDDFKKKLSRPVIVMTKQKPQLKINTNVSRAQTLRP</sequence>
<organism evidence="2 3">
    <name type="scientific">Lentinula detonsa</name>
    <dbReference type="NCBI Taxonomy" id="2804962"/>
    <lineage>
        <taxon>Eukaryota</taxon>
        <taxon>Fungi</taxon>
        <taxon>Dikarya</taxon>
        <taxon>Basidiomycota</taxon>
        <taxon>Agaricomycotina</taxon>
        <taxon>Agaricomycetes</taxon>
        <taxon>Agaricomycetidae</taxon>
        <taxon>Agaricales</taxon>
        <taxon>Marasmiineae</taxon>
        <taxon>Omphalotaceae</taxon>
        <taxon>Lentinula</taxon>
    </lineage>
</organism>
<feature type="compositionally biased region" description="Polar residues" evidence="1">
    <location>
        <begin position="68"/>
        <end position="101"/>
    </location>
</feature>
<dbReference type="AlphaFoldDB" id="A0AA38PZJ1"/>
<feature type="region of interest" description="Disordered" evidence="1">
    <location>
        <begin position="68"/>
        <end position="107"/>
    </location>
</feature>
<reference evidence="2" key="1">
    <citation type="submission" date="2022-08" db="EMBL/GenBank/DDBJ databases">
        <authorList>
            <consortium name="DOE Joint Genome Institute"/>
            <person name="Min B."/>
            <person name="Riley R."/>
            <person name="Sierra-Patev S."/>
            <person name="Naranjo-Ortiz M."/>
            <person name="Looney B."/>
            <person name="Konkel Z."/>
            <person name="Slot J.C."/>
            <person name="Sakamoto Y."/>
            <person name="Steenwyk J.L."/>
            <person name="Rokas A."/>
            <person name="Carro J."/>
            <person name="Camarero S."/>
            <person name="Ferreira P."/>
            <person name="Molpeceres G."/>
            <person name="Ruiz-Duenas F.J."/>
            <person name="Serrano A."/>
            <person name="Henrissat B."/>
            <person name="Drula E."/>
            <person name="Hughes K.W."/>
            <person name="Mata J.L."/>
            <person name="Ishikawa N.K."/>
            <person name="Vargas-Isla R."/>
            <person name="Ushijima S."/>
            <person name="Smith C.A."/>
            <person name="Ahrendt S."/>
            <person name="Andreopoulos W."/>
            <person name="He G."/>
            <person name="Labutti K."/>
            <person name="Lipzen A."/>
            <person name="Ng V."/>
            <person name="Sandor L."/>
            <person name="Barry K."/>
            <person name="Martinez A.T."/>
            <person name="Xiao Y."/>
            <person name="Gibbons J.G."/>
            <person name="Terashima K."/>
            <person name="Hibbett D.S."/>
            <person name="Grigoriev I.V."/>
        </authorList>
    </citation>
    <scope>NUCLEOTIDE SEQUENCE</scope>
    <source>
        <strain evidence="2">TFB7829</strain>
    </source>
</reference>